<sequence length="102" mass="11221">MAHSSSSLDSSWDTLGDTEPRARRTETRDASTQVTAEQLDEVPFDLVVFFTGIAFFLLVIVMVVAVGIIAELEENEGKLAPETGARLGPRHPIGQWFCKTEL</sequence>
<dbReference type="EMBL" id="MU006710">
    <property type="protein sequence ID" value="KAF2629455.1"/>
    <property type="molecule type" value="Genomic_DNA"/>
</dbReference>
<keyword evidence="2" id="KW-1185">Reference proteome</keyword>
<proteinExistence type="predicted"/>
<evidence type="ECO:0000313" key="1">
    <source>
        <dbReference type="EMBL" id="KAF2629455.1"/>
    </source>
</evidence>
<organism evidence="1 2">
    <name type="scientific">Macroventuria anomochaeta</name>
    <dbReference type="NCBI Taxonomy" id="301207"/>
    <lineage>
        <taxon>Eukaryota</taxon>
        <taxon>Fungi</taxon>
        <taxon>Dikarya</taxon>
        <taxon>Ascomycota</taxon>
        <taxon>Pezizomycotina</taxon>
        <taxon>Dothideomycetes</taxon>
        <taxon>Pleosporomycetidae</taxon>
        <taxon>Pleosporales</taxon>
        <taxon>Pleosporineae</taxon>
        <taxon>Didymellaceae</taxon>
        <taxon>Macroventuria</taxon>
    </lineage>
</organism>
<protein>
    <submittedName>
        <fullName evidence="1">Uncharacterized protein</fullName>
    </submittedName>
</protein>
<accession>A0ACB6S7B5</accession>
<dbReference type="Proteomes" id="UP000799754">
    <property type="component" value="Unassembled WGS sequence"/>
</dbReference>
<reference evidence="1" key="1">
    <citation type="journal article" date="2020" name="Stud. Mycol.">
        <title>101 Dothideomycetes genomes: a test case for predicting lifestyles and emergence of pathogens.</title>
        <authorList>
            <person name="Haridas S."/>
            <person name="Albert R."/>
            <person name="Binder M."/>
            <person name="Bloem J."/>
            <person name="Labutti K."/>
            <person name="Salamov A."/>
            <person name="Andreopoulos B."/>
            <person name="Baker S."/>
            <person name="Barry K."/>
            <person name="Bills G."/>
            <person name="Bluhm B."/>
            <person name="Cannon C."/>
            <person name="Castanera R."/>
            <person name="Culley D."/>
            <person name="Daum C."/>
            <person name="Ezra D."/>
            <person name="Gonzalez J."/>
            <person name="Henrissat B."/>
            <person name="Kuo A."/>
            <person name="Liang C."/>
            <person name="Lipzen A."/>
            <person name="Lutzoni F."/>
            <person name="Magnuson J."/>
            <person name="Mondo S."/>
            <person name="Nolan M."/>
            <person name="Ohm R."/>
            <person name="Pangilinan J."/>
            <person name="Park H.-J."/>
            <person name="Ramirez L."/>
            <person name="Alfaro M."/>
            <person name="Sun H."/>
            <person name="Tritt A."/>
            <person name="Yoshinaga Y."/>
            <person name="Zwiers L.-H."/>
            <person name="Turgeon B."/>
            <person name="Goodwin S."/>
            <person name="Spatafora J."/>
            <person name="Crous P."/>
            <person name="Grigoriev I."/>
        </authorList>
    </citation>
    <scope>NUCLEOTIDE SEQUENCE</scope>
    <source>
        <strain evidence="1">CBS 525.71</strain>
    </source>
</reference>
<gene>
    <name evidence="1" type="ORF">BU25DRAFT_420293</name>
</gene>
<comment type="caution">
    <text evidence="1">The sequence shown here is derived from an EMBL/GenBank/DDBJ whole genome shotgun (WGS) entry which is preliminary data.</text>
</comment>
<name>A0ACB6S7B5_9PLEO</name>
<evidence type="ECO:0000313" key="2">
    <source>
        <dbReference type="Proteomes" id="UP000799754"/>
    </source>
</evidence>